<feature type="domain" description="HD-GYP" evidence="1">
    <location>
        <begin position="108"/>
        <end position="299"/>
    </location>
</feature>
<dbReference type="CDD" id="cd00077">
    <property type="entry name" value="HDc"/>
    <property type="match status" value="1"/>
</dbReference>
<accession>A0A154VZW5</accession>
<dbReference type="AlphaFoldDB" id="A0A154VZW5"/>
<organism evidence="2 3">
    <name type="scientific">Oceanibaculum pacificum</name>
    <dbReference type="NCBI Taxonomy" id="580166"/>
    <lineage>
        <taxon>Bacteria</taxon>
        <taxon>Pseudomonadati</taxon>
        <taxon>Pseudomonadota</taxon>
        <taxon>Alphaproteobacteria</taxon>
        <taxon>Rhodospirillales</taxon>
        <taxon>Oceanibaculaceae</taxon>
        <taxon>Oceanibaculum</taxon>
    </lineage>
</organism>
<dbReference type="InterPro" id="IPR037522">
    <property type="entry name" value="HD_GYP_dom"/>
</dbReference>
<dbReference type="PANTHER" id="PTHR43155:SF2">
    <property type="entry name" value="CYCLIC DI-GMP PHOSPHODIESTERASE PA4108"/>
    <property type="match status" value="1"/>
</dbReference>
<name>A0A154VZW5_9PROT</name>
<protein>
    <recommendedName>
        <fullName evidence="1">HD-GYP domain-containing protein</fullName>
    </recommendedName>
</protein>
<evidence type="ECO:0000313" key="3">
    <source>
        <dbReference type="Proteomes" id="UP000076400"/>
    </source>
</evidence>
<comment type="caution">
    <text evidence="2">The sequence shown here is derived from an EMBL/GenBank/DDBJ whole genome shotgun (WGS) entry which is preliminary data.</text>
</comment>
<gene>
    <name evidence="2" type="ORF">AUP43_10585</name>
</gene>
<dbReference type="PROSITE" id="PS51832">
    <property type="entry name" value="HD_GYP"/>
    <property type="match status" value="1"/>
</dbReference>
<dbReference type="OrthoDB" id="9176789at2"/>
<dbReference type="Proteomes" id="UP000076400">
    <property type="component" value="Unassembled WGS sequence"/>
</dbReference>
<dbReference type="Gene3D" id="1.10.3210.10">
    <property type="entry name" value="Hypothetical protein af1432"/>
    <property type="match status" value="1"/>
</dbReference>
<dbReference type="SMART" id="SM00471">
    <property type="entry name" value="HDc"/>
    <property type="match status" value="1"/>
</dbReference>
<dbReference type="InterPro" id="IPR003607">
    <property type="entry name" value="HD/PDEase_dom"/>
</dbReference>
<keyword evidence="3" id="KW-1185">Reference proteome</keyword>
<dbReference type="RefSeq" id="WP_067557363.1">
    <property type="nucleotide sequence ID" value="NZ_LPXN01000120.1"/>
</dbReference>
<dbReference type="PANTHER" id="PTHR43155">
    <property type="entry name" value="CYCLIC DI-GMP PHOSPHODIESTERASE PA4108-RELATED"/>
    <property type="match status" value="1"/>
</dbReference>
<evidence type="ECO:0000259" key="1">
    <source>
        <dbReference type="PROSITE" id="PS51832"/>
    </source>
</evidence>
<sequence length="299" mass="32398">MQATSNGGNAGPARHPSAIDIHDCAHRIMLDFEIAIDELSAHSKLSTLQMGFLTDLLDQIRLDGLACGQAGDCPGRRFNGSPACLTTANAARLMSWRRHLEFAEMAGLDRPTLQGMFGHRSAMFIAMLDTATHEERVGDLAWHLARDIGLNEHDAATAALGACYHDIGKICIDRGLIDKPGALTADESSAVSLHTLHGASLLQHCDHPVAATVRLVVRHHHETMDGSGYPAGLSGQNIPIEARLCAVADIFDALISDRPYRAGLSTAQSWEIIERAQSKFDPEILKALKHRIDNPGEIR</sequence>
<evidence type="ECO:0000313" key="2">
    <source>
        <dbReference type="EMBL" id="KZD06777.1"/>
    </source>
</evidence>
<dbReference type="GO" id="GO:0008081">
    <property type="term" value="F:phosphoric diester hydrolase activity"/>
    <property type="evidence" value="ECO:0007669"/>
    <property type="project" value="UniProtKB-ARBA"/>
</dbReference>
<dbReference type="SUPFAM" id="SSF109604">
    <property type="entry name" value="HD-domain/PDEase-like"/>
    <property type="match status" value="1"/>
</dbReference>
<dbReference type="STRING" id="580166.AUP43_10585"/>
<reference evidence="2 3" key="1">
    <citation type="submission" date="2015-12" db="EMBL/GenBank/DDBJ databases">
        <title>Genome sequence of Oceanibaculum pacificum MCCC 1A02656.</title>
        <authorList>
            <person name="Lu L."/>
            <person name="Lai Q."/>
            <person name="Shao Z."/>
            <person name="Qian P."/>
        </authorList>
    </citation>
    <scope>NUCLEOTIDE SEQUENCE [LARGE SCALE GENOMIC DNA]</scope>
    <source>
        <strain evidence="2 3">MCCC 1A02656</strain>
    </source>
</reference>
<dbReference type="EMBL" id="LPXN01000120">
    <property type="protein sequence ID" value="KZD06777.1"/>
    <property type="molecule type" value="Genomic_DNA"/>
</dbReference>
<dbReference type="Pfam" id="PF13487">
    <property type="entry name" value="HD_5"/>
    <property type="match status" value="1"/>
</dbReference>
<proteinExistence type="predicted"/>